<dbReference type="EMBL" id="JARVKF010000224">
    <property type="protein sequence ID" value="KAK9420520.1"/>
    <property type="molecule type" value="Genomic_DNA"/>
</dbReference>
<keyword evidence="6" id="KW-1185">Reference proteome</keyword>
<gene>
    <name evidence="5" type="ORF">SUNI508_06260</name>
</gene>
<dbReference type="PANTHER" id="PTHR42748:SF7">
    <property type="entry name" value="NMRA LIKE REDOX SENSOR 1-RELATED"/>
    <property type="match status" value="1"/>
</dbReference>
<dbReference type="InterPro" id="IPR051164">
    <property type="entry name" value="NmrA-like_oxidored"/>
</dbReference>
<evidence type="ECO:0000313" key="5">
    <source>
        <dbReference type="EMBL" id="KAK9420520.1"/>
    </source>
</evidence>
<evidence type="ECO:0000313" key="6">
    <source>
        <dbReference type="Proteomes" id="UP001408356"/>
    </source>
</evidence>
<keyword evidence="2" id="KW-0521">NADP</keyword>
<proteinExistence type="inferred from homology"/>
<dbReference type="Pfam" id="PF05368">
    <property type="entry name" value="NmrA"/>
    <property type="match status" value="1"/>
</dbReference>
<comment type="similarity">
    <text evidence="1">Belongs to the NmrA-type oxidoreductase family.</text>
</comment>
<dbReference type="InterPro" id="IPR036291">
    <property type="entry name" value="NAD(P)-bd_dom_sf"/>
</dbReference>
<feature type="domain" description="NmrA-like" evidence="4">
    <location>
        <begin position="6"/>
        <end position="243"/>
    </location>
</feature>
<dbReference type="SUPFAM" id="SSF51735">
    <property type="entry name" value="NAD(P)-binding Rossmann-fold domains"/>
    <property type="match status" value="1"/>
</dbReference>
<evidence type="ECO:0000259" key="4">
    <source>
        <dbReference type="Pfam" id="PF05368"/>
    </source>
</evidence>
<reference evidence="5 6" key="1">
    <citation type="journal article" date="2024" name="J. Plant Pathol.">
        <title>Sequence and assembly of the genome of Seiridium unicorne, isolate CBS 538.82, causal agent of cypress canker disease.</title>
        <authorList>
            <person name="Scali E."/>
            <person name="Rocca G.D."/>
            <person name="Danti R."/>
            <person name="Garbelotto M."/>
            <person name="Barberini S."/>
            <person name="Baroncelli R."/>
            <person name="Emiliani G."/>
        </authorList>
    </citation>
    <scope>NUCLEOTIDE SEQUENCE [LARGE SCALE GENOMIC DNA]</scope>
    <source>
        <strain evidence="5 6">BM-138-508</strain>
    </source>
</reference>
<feature type="region of interest" description="Disordered" evidence="3">
    <location>
        <begin position="546"/>
        <end position="566"/>
    </location>
</feature>
<dbReference type="Proteomes" id="UP001408356">
    <property type="component" value="Unassembled WGS sequence"/>
</dbReference>
<dbReference type="InterPro" id="IPR008030">
    <property type="entry name" value="NmrA-like"/>
</dbReference>
<accession>A0ABR2V0R6</accession>
<evidence type="ECO:0000256" key="2">
    <source>
        <dbReference type="ARBA" id="ARBA00022857"/>
    </source>
</evidence>
<feature type="compositionally biased region" description="Basic and acidic residues" evidence="3">
    <location>
        <begin position="546"/>
        <end position="556"/>
    </location>
</feature>
<sequence length="586" mass="64285">MSSSPTKTILVIGATGQQGRAVISVLLANAKPSEPNLTIIAVTRNPSSTAAQTLASNSNVHAIAGDLSNPDAIFENATKAVAAPVWGLYHVQVNSDTEETQGKALVDAAVRNGVRHYVYASADRGGPLKSDYNTTDVKNLRAKYGVERHLKLAAVQSGGALAYTILRPVTFFDNVGADLHGRGFVRMWEQMGAKPLKFVATADIGWFAAQSFLFPGSETYRNKALTLVGDDLTQREADEVFEKIMVPENKAEKGMPMAPCLIGSAVKWVKGDTVGDLFACVGLLIPLTVPTIEHHACGQLSVSQRLHRIAISKQLMPHFRLFRSKQRAMDAPRTPEESEESVTARLGAFLEEGLAKGKLKLEKSLGLGQTPNVIPPGEVEIRGDPRPVEIGWHPVAGLAGKWFAEQTGLGKMITDGIRKFPDPTQHWAVLVGDYCHQLWMLTVAHKDENLDVIYTNGKIDRDEWHTFEVGKSRFNDVALKEAGDMTIFAMREKRPAYNLINNNCQTFALRLLDAIQVGKHREFATSFEVYQRAIGAGTIKDLFVDDHPDDHLEERPSTPTQGTVPLAQQVMDEKTTQLDSHETLHS</sequence>
<evidence type="ECO:0000256" key="3">
    <source>
        <dbReference type="SAM" id="MobiDB-lite"/>
    </source>
</evidence>
<name>A0ABR2V0R6_9PEZI</name>
<evidence type="ECO:0000256" key="1">
    <source>
        <dbReference type="ARBA" id="ARBA00006328"/>
    </source>
</evidence>
<protein>
    <recommendedName>
        <fullName evidence="4">NmrA-like domain-containing protein</fullName>
    </recommendedName>
</protein>
<dbReference type="PANTHER" id="PTHR42748">
    <property type="entry name" value="NITROGEN METABOLITE REPRESSION PROTEIN NMRA FAMILY MEMBER"/>
    <property type="match status" value="1"/>
</dbReference>
<organism evidence="5 6">
    <name type="scientific">Seiridium unicorne</name>
    <dbReference type="NCBI Taxonomy" id="138068"/>
    <lineage>
        <taxon>Eukaryota</taxon>
        <taxon>Fungi</taxon>
        <taxon>Dikarya</taxon>
        <taxon>Ascomycota</taxon>
        <taxon>Pezizomycotina</taxon>
        <taxon>Sordariomycetes</taxon>
        <taxon>Xylariomycetidae</taxon>
        <taxon>Amphisphaeriales</taxon>
        <taxon>Sporocadaceae</taxon>
        <taxon>Seiridium</taxon>
    </lineage>
</organism>
<comment type="caution">
    <text evidence="5">The sequence shown here is derived from an EMBL/GenBank/DDBJ whole genome shotgun (WGS) entry which is preliminary data.</text>
</comment>
<dbReference type="Gene3D" id="3.40.50.720">
    <property type="entry name" value="NAD(P)-binding Rossmann-like Domain"/>
    <property type="match status" value="1"/>
</dbReference>
<dbReference type="Gene3D" id="3.90.25.10">
    <property type="entry name" value="UDP-galactose 4-epimerase, domain 1"/>
    <property type="match status" value="1"/>
</dbReference>